<dbReference type="AlphaFoldDB" id="A0A5A8C3I4"/>
<keyword evidence="7 8" id="KW-0067">ATP-binding</keyword>
<dbReference type="FunFam" id="1.10.510.10:FF:000527">
    <property type="entry name" value="Non-specific serine/threonine protein kinase"/>
    <property type="match status" value="1"/>
</dbReference>
<evidence type="ECO:0008006" key="20">
    <source>
        <dbReference type="Google" id="ProtNLM"/>
    </source>
</evidence>
<keyword evidence="17" id="KW-1185">Reference proteome</keyword>
<evidence type="ECO:0000256" key="4">
    <source>
        <dbReference type="ARBA" id="ARBA00022679"/>
    </source>
</evidence>
<evidence type="ECO:0000313" key="14">
    <source>
        <dbReference type="EMBL" id="KAA0163683.1"/>
    </source>
</evidence>
<dbReference type="EMBL" id="VLTN01000081">
    <property type="protein sequence ID" value="KAA0146670.1"/>
    <property type="molecule type" value="Genomic_DNA"/>
</dbReference>
<dbReference type="OMA" id="WARIYIA"/>
<comment type="caution">
    <text evidence="12">The sequence shown here is derived from an EMBL/GenBank/DDBJ whole genome shotgun (WGS) entry which is preliminary data.</text>
</comment>
<dbReference type="PROSITE" id="PS51285">
    <property type="entry name" value="AGC_KINASE_CTER"/>
    <property type="match status" value="1"/>
</dbReference>
<evidence type="ECO:0000256" key="2">
    <source>
        <dbReference type="ARBA" id="ARBA00022527"/>
    </source>
</evidence>
<dbReference type="SUPFAM" id="SSF56112">
    <property type="entry name" value="Protein kinase-like (PK-like)"/>
    <property type="match status" value="1"/>
</dbReference>
<dbReference type="EMBL" id="VLTM01000043">
    <property type="protein sequence ID" value="KAA0160561.1"/>
    <property type="molecule type" value="Genomic_DNA"/>
</dbReference>
<dbReference type="Pfam" id="PF00069">
    <property type="entry name" value="Pkinase"/>
    <property type="match status" value="1"/>
</dbReference>
<feature type="domain" description="Protein kinase" evidence="9">
    <location>
        <begin position="206"/>
        <end position="469"/>
    </location>
</feature>
<dbReference type="InterPro" id="IPR017892">
    <property type="entry name" value="Pkinase_C"/>
</dbReference>
<name>A0A5A8C3I4_CAFRO</name>
<dbReference type="EMBL" id="VLTO01000005">
    <property type="protein sequence ID" value="KAA0177163.1"/>
    <property type="molecule type" value="Genomic_DNA"/>
</dbReference>
<feature type="domain" description="PX" evidence="10">
    <location>
        <begin position="17"/>
        <end position="138"/>
    </location>
</feature>
<evidence type="ECO:0000313" key="13">
    <source>
        <dbReference type="EMBL" id="KAA0160561.1"/>
    </source>
</evidence>
<dbReference type="PROSITE" id="PS00108">
    <property type="entry name" value="PROTEIN_KINASE_ST"/>
    <property type="match status" value="1"/>
</dbReference>
<dbReference type="Proteomes" id="UP000323011">
    <property type="component" value="Unassembled WGS sequence"/>
</dbReference>
<dbReference type="InterPro" id="IPR011009">
    <property type="entry name" value="Kinase-like_dom_sf"/>
</dbReference>
<dbReference type="Gene3D" id="3.30.200.20">
    <property type="entry name" value="Phosphorylase Kinase, domain 1"/>
    <property type="match status" value="1"/>
</dbReference>
<dbReference type="CDD" id="cd05123">
    <property type="entry name" value="STKc_AGC"/>
    <property type="match status" value="1"/>
</dbReference>
<dbReference type="InterPro" id="IPR000961">
    <property type="entry name" value="AGC-kinase_C"/>
</dbReference>
<evidence type="ECO:0000313" key="12">
    <source>
        <dbReference type="EMBL" id="KAA0146670.1"/>
    </source>
</evidence>
<dbReference type="GO" id="GO:0005524">
    <property type="term" value="F:ATP binding"/>
    <property type="evidence" value="ECO:0007669"/>
    <property type="project" value="UniProtKB-UniRule"/>
</dbReference>
<dbReference type="EMBL" id="VLTL01000064">
    <property type="protein sequence ID" value="KAA0163683.1"/>
    <property type="molecule type" value="Genomic_DNA"/>
</dbReference>
<evidence type="ECO:0000256" key="6">
    <source>
        <dbReference type="ARBA" id="ARBA00022777"/>
    </source>
</evidence>
<dbReference type="Proteomes" id="UP000324907">
    <property type="component" value="Unassembled WGS sequence"/>
</dbReference>
<evidence type="ECO:0000313" key="18">
    <source>
        <dbReference type="Proteomes" id="UP000324907"/>
    </source>
</evidence>
<evidence type="ECO:0000256" key="1">
    <source>
        <dbReference type="ARBA" id="ARBA00009903"/>
    </source>
</evidence>
<dbReference type="InterPro" id="IPR017441">
    <property type="entry name" value="Protein_kinase_ATP_BS"/>
</dbReference>
<protein>
    <recommendedName>
        <fullName evidence="20">Non-specific serine/threonine protein kinase</fullName>
    </recommendedName>
</protein>
<feature type="domain" description="AGC-kinase C-terminal" evidence="11">
    <location>
        <begin position="470"/>
        <end position="540"/>
    </location>
</feature>
<feature type="binding site" evidence="8">
    <location>
        <position position="235"/>
    </location>
    <ligand>
        <name>ATP</name>
        <dbReference type="ChEBI" id="CHEBI:30616"/>
    </ligand>
</feature>
<evidence type="ECO:0000259" key="10">
    <source>
        <dbReference type="PROSITE" id="PS50195"/>
    </source>
</evidence>
<dbReference type="PANTHER" id="PTHR24351">
    <property type="entry name" value="RIBOSOMAL PROTEIN S6 KINASE"/>
    <property type="match status" value="1"/>
</dbReference>
<dbReference type="Proteomes" id="UP000325113">
    <property type="component" value="Unassembled WGS sequence"/>
</dbReference>
<comment type="similarity">
    <text evidence="1">Belongs to the protein kinase superfamily. AGC Ser/Thr protein kinase family.</text>
</comment>
<dbReference type="PROSITE" id="PS50011">
    <property type="entry name" value="PROTEIN_KINASE_DOM"/>
    <property type="match status" value="1"/>
</dbReference>
<evidence type="ECO:0000256" key="5">
    <source>
        <dbReference type="ARBA" id="ARBA00022741"/>
    </source>
</evidence>
<dbReference type="SMART" id="SM00133">
    <property type="entry name" value="S_TK_X"/>
    <property type="match status" value="1"/>
</dbReference>
<dbReference type="GO" id="GO:0035091">
    <property type="term" value="F:phosphatidylinositol binding"/>
    <property type="evidence" value="ECO:0007669"/>
    <property type="project" value="InterPro"/>
</dbReference>
<sequence length="589" mass="63812">MAASAEPAVPSQHISQCTIPSCMTRYEDEVGKRRKYTAFMVEVRTHGGLTWATERRYRQFHNLNKILKKRYAELQLFKFPGKKWFSSFATATIERRRRVFEQYLQELLCLQPRPTELNVFLEIPSHVWGAGGPAPRIAAAILGPEAAAAAMAAGTTGSGADVASGAGSAASAASAAASAARAASAAESHAATLERIRAGGITVEDFELLRVLGKGSFGKVFLVRLGVTGAIYAMKVLKKSEVVRRRQVEHTKAERRIMGGVDHSCIVSLRFAFQSADKLYMVTDYCRGGELFFHLKKMRTFPEDMVRFYAAELVLALSHLHSVDVVYRDLKPENVLLDEEGHIKITDFGLSKDEVADSNGATTFCGTPEYLAPEMLINRKTRKGYGKAVDWWSLGTLVFEMLTGWPPFYDKSLRRMCEQILRADLRFPPGCAASAEARDLIRQLLRRDPLRRLGSGAGGADEIRAHPFFASMDWDALASRELKPPFCPRVESDTDIANFDTTFTAEPAVLTPPAPTDLAAGAADFGDFTFADRDHVMTGDDDDEPDSGYAAAAAELGSAIDAAVDGAAAAVDAEGDAAAAGAAGSAGAH</sequence>
<keyword evidence="2" id="KW-0723">Serine/threonine-protein kinase</keyword>
<keyword evidence="3" id="KW-0597">Phosphoprotein</keyword>
<dbReference type="InterPro" id="IPR045270">
    <property type="entry name" value="STKc_AGC"/>
</dbReference>
<dbReference type="GO" id="GO:0004674">
    <property type="term" value="F:protein serine/threonine kinase activity"/>
    <property type="evidence" value="ECO:0007669"/>
    <property type="project" value="UniProtKB-KW"/>
</dbReference>
<reference evidence="16 17" key="1">
    <citation type="submission" date="2019-07" db="EMBL/GenBank/DDBJ databases">
        <title>Genomes of Cafeteria roenbergensis.</title>
        <authorList>
            <person name="Fischer M.G."/>
            <person name="Hackl T."/>
            <person name="Roman M."/>
        </authorList>
    </citation>
    <scope>NUCLEOTIDE SEQUENCE [LARGE SCALE GENOMIC DNA]</scope>
    <source>
        <strain evidence="12 17">BVI</strain>
        <strain evidence="13 19">Cflag</strain>
        <strain evidence="15 16">E4-10P</strain>
        <strain evidence="14 18">RCC970-E3</strain>
    </source>
</reference>
<keyword evidence="6" id="KW-0418">Kinase</keyword>
<evidence type="ECO:0000313" key="19">
    <source>
        <dbReference type="Proteomes" id="UP000325113"/>
    </source>
</evidence>
<dbReference type="PROSITE" id="PS00107">
    <property type="entry name" value="PROTEIN_KINASE_ATP"/>
    <property type="match status" value="1"/>
</dbReference>
<dbReference type="PROSITE" id="PS50195">
    <property type="entry name" value="PX"/>
    <property type="match status" value="1"/>
</dbReference>
<evidence type="ECO:0000313" key="15">
    <source>
        <dbReference type="EMBL" id="KAA0177163.1"/>
    </source>
</evidence>
<organism evidence="12 17">
    <name type="scientific">Cafeteria roenbergensis</name>
    <name type="common">Marine flagellate</name>
    <dbReference type="NCBI Taxonomy" id="33653"/>
    <lineage>
        <taxon>Eukaryota</taxon>
        <taxon>Sar</taxon>
        <taxon>Stramenopiles</taxon>
        <taxon>Bigyra</taxon>
        <taxon>Opalozoa</taxon>
        <taxon>Bicosoecida</taxon>
        <taxon>Cafeteriaceae</taxon>
        <taxon>Cafeteria</taxon>
    </lineage>
</organism>
<dbReference type="Gene3D" id="3.30.1520.10">
    <property type="entry name" value="Phox-like domain"/>
    <property type="match status" value="1"/>
</dbReference>
<keyword evidence="5 8" id="KW-0547">Nucleotide-binding</keyword>
<dbReference type="OrthoDB" id="63267at2759"/>
<dbReference type="InterPro" id="IPR008271">
    <property type="entry name" value="Ser/Thr_kinase_AS"/>
</dbReference>
<dbReference type="Gene3D" id="1.10.510.10">
    <property type="entry name" value="Transferase(Phosphotransferase) domain 1"/>
    <property type="match status" value="1"/>
</dbReference>
<dbReference type="InterPro" id="IPR000719">
    <property type="entry name" value="Prot_kinase_dom"/>
</dbReference>
<evidence type="ECO:0000256" key="3">
    <source>
        <dbReference type="ARBA" id="ARBA00022553"/>
    </source>
</evidence>
<evidence type="ECO:0000259" key="11">
    <source>
        <dbReference type="PROSITE" id="PS51285"/>
    </source>
</evidence>
<dbReference type="SUPFAM" id="SSF64268">
    <property type="entry name" value="PX domain"/>
    <property type="match status" value="1"/>
</dbReference>
<evidence type="ECO:0000259" key="9">
    <source>
        <dbReference type="PROSITE" id="PS50011"/>
    </source>
</evidence>
<dbReference type="SMART" id="SM00312">
    <property type="entry name" value="PX"/>
    <property type="match status" value="1"/>
</dbReference>
<proteinExistence type="inferred from homology"/>
<dbReference type="SMART" id="SM00220">
    <property type="entry name" value="S_TKc"/>
    <property type="match status" value="1"/>
</dbReference>
<dbReference type="FunFam" id="3.30.200.20:FF:000042">
    <property type="entry name" value="Aurora kinase A"/>
    <property type="match status" value="1"/>
</dbReference>
<dbReference type="Pfam" id="PF00433">
    <property type="entry name" value="Pkinase_C"/>
    <property type="match status" value="1"/>
</dbReference>
<evidence type="ECO:0000256" key="8">
    <source>
        <dbReference type="PROSITE-ProRule" id="PRU10141"/>
    </source>
</evidence>
<dbReference type="Pfam" id="PF00787">
    <property type="entry name" value="PX"/>
    <property type="match status" value="1"/>
</dbReference>
<dbReference type="Proteomes" id="UP000322899">
    <property type="component" value="Unassembled WGS sequence"/>
</dbReference>
<evidence type="ECO:0000256" key="7">
    <source>
        <dbReference type="ARBA" id="ARBA00022840"/>
    </source>
</evidence>
<evidence type="ECO:0000313" key="17">
    <source>
        <dbReference type="Proteomes" id="UP000323011"/>
    </source>
</evidence>
<dbReference type="InterPro" id="IPR001683">
    <property type="entry name" value="PX_dom"/>
</dbReference>
<dbReference type="InterPro" id="IPR036871">
    <property type="entry name" value="PX_dom_sf"/>
</dbReference>
<evidence type="ECO:0000313" key="16">
    <source>
        <dbReference type="Proteomes" id="UP000322899"/>
    </source>
</evidence>
<dbReference type="CDD" id="cd06093">
    <property type="entry name" value="PX_domain"/>
    <property type="match status" value="1"/>
</dbReference>
<accession>A0A5A8C3I4</accession>
<gene>
    <name evidence="15" type="ORF">FNF27_01493</name>
    <name evidence="14" type="ORF">FNF28_04160</name>
    <name evidence="12" type="ORF">FNF29_07912</name>
    <name evidence="13" type="ORF">FNF31_04270</name>
</gene>
<keyword evidence="4" id="KW-0808">Transferase</keyword>